<sequence>MMPFPPASEVELGYYELSTHLIALEVMHRGYKPRWLRRAAFVVDIDGRVLGWNMTRCTITSTIGAELTTRKDYTRKLLSEAGLTVASGGSFRPAEYGEAIRKAREIGWPVIVKPANAGKGRGVGVVASEEELNAAWQSAASGLHVVIERQQSGDEARFLVIDGECMAVVGRRPAHVIGDGHSTVAELVAEKNRARAINPHLAGHRVPLTGDPDHVPAPRERVTLDHRGGFSTGADSIDLTDDVHPSYVDIACRAERTFPQLGIAGVDIIAEDFTQPATPHNHIIIEVNSRPAIGAHHFPWEGETRDVAAAIVDACVTRRVG</sequence>
<dbReference type="InterPro" id="IPR005479">
    <property type="entry name" value="CPAse_ATP-bd"/>
</dbReference>
<dbReference type="GO" id="GO:0009432">
    <property type="term" value="P:SOS response"/>
    <property type="evidence" value="ECO:0007669"/>
    <property type="project" value="TreeGrafter"/>
</dbReference>
<dbReference type="PANTHER" id="PTHR21621">
    <property type="entry name" value="RIBOSOMAL PROTEIN S6 MODIFICATION PROTEIN"/>
    <property type="match status" value="1"/>
</dbReference>
<evidence type="ECO:0000313" key="3">
    <source>
        <dbReference type="EMBL" id="RAW18839.1"/>
    </source>
</evidence>
<comment type="caution">
    <text evidence="3">The sequence shown here is derived from an EMBL/GenBank/DDBJ whole genome shotgun (WGS) entry which is preliminary data.</text>
</comment>
<protein>
    <recommendedName>
        <fullName evidence="2">ATP-grasp domain-containing protein</fullName>
    </recommendedName>
</protein>
<gene>
    <name evidence="3" type="ORF">DPM12_01925</name>
</gene>
<keyword evidence="1" id="KW-0067">ATP-binding</keyword>
<keyword evidence="1" id="KW-0547">Nucleotide-binding</keyword>
<dbReference type="InterPro" id="IPR011761">
    <property type="entry name" value="ATP-grasp"/>
</dbReference>
<dbReference type="Gene3D" id="3.30.470.20">
    <property type="entry name" value="ATP-grasp fold, B domain"/>
    <property type="match status" value="1"/>
</dbReference>
<dbReference type="GO" id="GO:0018169">
    <property type="term" value="F:ribosomal S6-glutamic acid ligase activity"/>
    <property type="evidence" value="ECO:0007669"/>
    <property type="project" value="TreeGrafter"/>
</dbReference>
<feature type="domain" description="ATP-grasp" evidence="2">
    <location>
        <begin position="75"/>
        <end position="316"/>
    </location>
</feature>
<evidence type="ECO:0000259" key="2">
    <source>
        <dbReference type="PROSITE" id="PS50975"/>
    </source>
</evidence>
<dbReference type="GO" id="GO:0005737">
    <property type="term" value="C:cytoplasm"/>
    <property type="evidence" value="ECO:0007669"/>
    <property type="project" value="TreeGrafter"/>
</dbReference>
<dbReference type="AlphaFoldDB" id="A0A329R498"/>
<dbReference type="InterPro" id="IPR013815">
    <property type="entry name" value="ATP_grasp_subdomain_1"/>
</dbReference>
<dbReference type="PANTHER" id="PTHR21621:SF0">
    <property type="entry name" value="BETA-CITRYLGLUTAMATE SYNTHASE B-RELATED"/>
    <property type="match status" value="1"/>
</dbReference>
<dbReference type="GO" id="GO:0046872">
    <property type="term" value="F:metal ion binding"/>
    <property type="evidence" value="ECO:0007669"/>
    <property type="project" value="InterPro"/>
</dbReference>
<dbReference type="SUPFAM" id="SSF56059">
    <property type="entry name" value="Glutathione synthetase ATP-binding domain-like"/>
    <property type="match status" value="1"/>
</dbReference>
<dbReference type="RefSeq" id="WP_112256550.1">
    <property type="nucleotide sequence ID" value="NZ_QMIG01000001.1"/>
</dbReference>
<accession>A0A329R498</accession>
<dbReference type="Proteomes" id="UP000250462">
    <property type="component" value="Unassembled WGS sequence"/>
</dbReference>
<reference evidence="3 4" key="1">
    <citation type="submission" date="2018-06" db="EMBL/GenBank/DDBJ databases">
        <title>Phytoactinopolyspora halophila sp. nov., a novel halophilic actinomycete isolated from a saline soil in China.</title>
        <authorList>
            <person name="Tang S.-K."/>
        </authorList>
    </citation>
    <scope>NUCLEOTIDE SEQUENCE [LARGE SCALE GENOMIC DNA]</scope>
    <source>
        <strain evidence="3 4">YIM 96934</strain>
    </source>
</reference>
<dbReference type="Gene3D" id="3.30.1490.20">
    <property type="entry name" value="ATP-grasp fold, A domain"/>
    <property type="match status" value="1"/>
</dbReference>
<name>A0A329R498_9ACTN</name>
<evidence type="ECO:0000313" key="4">
    <source>
        <dbReference type="Proteomes" id="UP000250462"/>
    </source>
</evidence>
<evidence type="ECO:0000256" key="1">
    <source>
        <dbReference type="PROSITE-ProRule" id="PRU00409"/>
    </source>
</evidence>
<dbReference type="EMBL" id="QMIG01000001">
    <property type="protein sequence ID" value="RAW18839.1"/>
    <property type="molecule type" value="Genomic_DNA"/>
</dbReference>
<dbReference type="GO" id="GO:0005524">
    <property type="term" value="F:ATP binding"/>
    <property type="evidence" value="ECO:0007669"/>
    <property type="project" value="UniProtKB-UniRule"/>
</dbReference>
<keyword evidence="4" id="KW-1185">Reference proteome</keyword>
<dbReference type="Pfam" id="PF02786">
    <property type="entry name" value="CPSase_L_D2"/>
    <property type="match status" value="1"/>
</dbReference>
<organism evidence="3 4">
    <name type="scientific">Phytoactinopolyspora halophila</name>
    <dbReference type="NCBI Taxonomy" id="1981511"/>
    <lineage>
        <taxon>Bacteria</taxon>
        <taxon>Bacillati</taxon>
        <taxon>Actinomycetota</taxon>
        <taxon>Actinomycetes</taxon>
        <taxon>Jiangellales</taxon>
        <taxon>Jiangellaceae</taxon>
        <taxon>Phytoactinopolyspora</taxon>
    </lineage>
</organism>
<dbReference type="PROSITE" id="PS50975">
    <property type="entry name" value="ATP_GRASP"/>
    <property type="match status" value="1"/>
</dbReference>
<proteinExistence type="predicted"/>